<proteinExistence type="predicted"/>
<gene>
    <name evidence="1" type="ORF">S01H1_10704</name>
</gene>
<reference evidence="1" key="1">
    <citation type="journal article" date="2014" name="Front. Microbiol.">
        <title>High frequency of phylogenetically diverse reductive dehalogenase-homologous genes in deep subseafloor sedimentary metagenomes.</title>
        <authorList>
            <person name="Kawai M."/>
            <person name="Futagami T."/>
            <person name="Toyoda A."/>
            <person name="Takaki Y."/>
            <person name="Nishi S."/>
            <person name="Hori S."/>
            <person name="Arai W."/>
            <person name="Tsubouchi T."/>
            <person name="Morono Y."/>
            <person name="Uchiyama I."/>
            <person name="Ito T."/>
            <person name="Fujiyama A."/>
            <person name="Inagaki F."/>
            <person name="Takami H."/>
        </authorList>
    </citation>
    <scope>NUCLEOTIDE SEQUENCE</scope>
    <source>
        <strain evidence="1">Expedition CK06-06</strain>
    </source>
</reference>
<sequence length="169" mass="18511">MVDIESIGAKALEYDKYSGCSQSVLLALQEAFDIGGQESFRAATVLSGGVARRGETCGALLGGLMALGLVYGRDDIRDTQAYRDAMMPANEIIDEFKKRLEEEFGFDEPLDSTICRDIQERIYGRSFDLNNPEDYPLFLEAGGHGDEGCPKTCAVAAKVTAEKLRKLLE</sequence>
<dbReference type="InterPro" id="IPR010181">
    <property type="entry name" value="CGCAxxGCC_motif"/>
</dbReference>
<dbReference type="NCBIfam" id="TIGR01909">
    <property type="entry name" value="C_GCAxxG_C_C"/>
    <property type="match status" value="1"/>
</dbReference>
<organism evidence="1">
    <name type="scientific">marine sediment metagenome</name>
    <dbReference type="NCBI Taxonomy" id="412755"/>
    <lineage>
        <taxon>unclassified sequences</taxon>
        <taxon>metagenomes</taxon>
        <taxon>ecological metagenomes</taxon>
    </lineage>
</organism>
<protein>
    <recommendedName>
        <fullName evidence="2">C_GCAxxG_C_C family protein</fullName>
    </recommendedName>
</protein>
<comment type="caution">
    <text evidence="1">The sequence shown here is derived from an EMBL/GenBank/DDBJ whole genome shotgun (WGS) entry which is preliminary data.</text>
</comment>
<name>X0RY32_9ZZZZ</name>
<dbReference type="Pfam" id="PF09719">
    <property type="entry name" value="C_GCAxxG_C_C"/>
    <property type="match status" value="1"/>
</dbReference>
<evidence type="ECO:0000313" key="1">
    <source>
        <dbReference type="EMBL" id="GAF73703.1"/>
    </source>
</evidence>
<dbReference type="InterPro" id="IPR036280">
    <property type="entry name" value="Multihaem_cyt_sf"/>
</dbReference>
<evidence type="ECO:0008006" key="2">
    <source>
        <dbReference type="Google" id="ProtNLM"/>
    </source>
</evidence>
<accession>X0RY32</accession>
<dbReference type="EMBL" id="BARS01005455">
    <property type="protein sequence ID" value="GAF73703.1"/>
    <property type="molecule type" value="Genomic_DNA"/>
</dbReference>
<dbReference type="SUPFAM" id="SSF48695">
    <property type="entry name" value="Multiheme cytochromes"/>
    <property type="match status" value="1"/>
</dbReference>
<dbReference type="AlphaFoldDB" id="X0RY32"/>